<evidence type="ECO:0000256" key="1">
    <source>
        <dbReference type="SAM" id="MobiDB-lite"/>
    </source>
</evidence>
<keyword evidence="4" id="KW-1185">Reference proteome</keyword>
<dbReference type="Proteomes" id="UP000306192">
    <property type="component" value="Unassembled WGS sequence"/>
</dbReference>
<organism evidence="3 4">
    <name type="scientific">Subtercola vilae</name>
    <dbReference type="NCBI Taxonomy" id="2056433"/>
    <lineage>
        <taxon>Bacteria</taxon>
        <taxon>Bacillati</taxon>
        <taxon>Actinomycetota</taxon>
        <taxon>Actinomycetes</taxon>
        <taxon>Micrococcales</taxon>
        <taxon>Microbacteriaceae</taxon>
        <taxon>Subtercola</taxon>
    </lineage>
</organism>
<protein>
    <recommendedName>
        <fullName evidence="5">Large extracellular alpha-helical protein</fullName>
    </recommendedName>
</protein>
<dbReference type="AlphaFoldDB" id="A0A4T2C5V7"/>
<comment type="caution">
    <text evidence="3">The sequence shown here is derived from an EMBL/GenBank/DDBJ whole genome shotgun (WGS) entry which is preliminary data.</text>
</comment>
<sequence length="533" mass="51765">MARIPKNADAGTVKAAVRANAAANAKAKAAAKAAAKAGRAENATGSSTGSPSTRTRYAKTGARLVTGVVVLAIGVATVTAASALALPQVSHGVPSVTVVPDASPQTLACPGPLVSLADSSGQSATKVASVGTTTLVAGATPFGTPLSSANLTQTDAAGAASGASQPTGITAAGATGILVSGSQSQQVSNGDLVGLASSACAETSADSWLAAGSTTTGRTSFVVLTNPTEVASTVNLTIFGETGLVTAPGTSGITVAPRSQRVLSLAGFAPNVVSPVIHVVSTGGNVLASLQQSVVRSLTPGGVDVAGPTQAPATTQTIAGVQIVSTSAIAERAADPASSDLPAALRVYVPSAEGATLAVTFKSETLGVADISVNYTATGGLVTDFPLPSLTDDSYSVSVVSDKPVVVGVRSAVVSGGVDFAWTGSAPSLNGSFLVSSATGPNPRLMLANSGVADAAVTVTQAVASPQASDTVSLTVAANSAAGVSLQPNTTYTVTTTAPITAAIGYLGDGLISSFTISPPSPLASPLTLYPGN</sequence>
<feature type="region of interest" description="Disordered" evidence="1">
    <location>
        <begin position="35"/>
        <end position="55"/>
    </location>
</feature>
<feature type="transmembrane region" description="Helical" evidence="2">
    <location>
        <begin position="64"/>
        <end position="86"/>
    </location>
</feature>
<evidence type="ECO:0000313" key="4">
    <source>
        <dbReference type="Proteomes" id="UP000306192"/>
    </source>
</evidence>
<reference evidence="3 4" key="1">
    <citation type="journal article" date="2019" name="Microorganisms">
        <title>Systematic Affiliation and Genome Analysis of Subtercola vilae DB165(T) with Particular Emphasis on Cold Adaptation of an Isolate from a High-Altitude Cold Volcano Lake.</title>
        <authorList>
            <person name="Villalobos A.S."/>
            <person name="Wiese J."/>
            <person name="Imhoff J.F."/>
            <person name="Dorador C."/>
            <person name="Keller A."/>
            <person name="Hentschel U."/>
        </authorList>
    </citation>
    <scope>NUCLEOTIDE SEQUENCE [LARGE SCALE GENOMIC DNA]</scope>
    <source>
        <strain evidence="3 4">DB165</strain>
    </source>
</reference>
<gene>
    <name evidence="3" type="ORF">D4765_07380</name>
</gene>
<evidence type="ECO:0000313" key="3">
    <source>
        <dbReference type="EMBL" id="TIH37826.1"/>
    </source>
</evidence>
<keyword evidence="2" id="KW-0472">Membrane</keyword>
<accession>A0A4T2C5V7</accession>
<keyword evidence="2" id="KW-1133">Transmembrane helix</keyword>
<name>A0A4T2C5V7_9MICO</name>
<dbReference type="RefSeq" id="WP_136641646.1">
    <property type="nucleotide sequence ID" value="NZ_QYRT01000010.1"/>
</dbReference>
<proteinExistence type="predicted"/>
<keyword evidence="2" id="KW-0812">Transmembrane</keyword>
<dbReference type="OrthoDB" id="3264966at2"/>
<dbReference type="Pfam" id="PF18986">
    <property type="entry name" value="DUF5719"/>
    <property type="match status" value="1"/>
</dbReference>
<dbReference type="EMBL" id="QYRT01000010">
    <property type="protein sequence ID" value="TIH37826.1"/>
    <property type="molecule type" value="Genomic_DNA"/>
</dbReference>
<evidence type="ECO:0000256" key="2">
    <source>
        <dbReference type="SAM" id="Phobius"/>
    </source>
</evidence>
<evidence type="ECO:0008006" key="5">
    <source>
        <dbReference type="Google" id="ProtNLM"/>
    </source>
</evidence>
<dbReference type="InterPro" id="IPR043777">
    <property type="entry name" value="DUF5719"/>
</dbReference>